<evidence type="ECO:0000313" key="1">
    <source>
        <dbReference type="EMBL" id="KAJ9075937.1"/>
    </source>
</evidence>
<reference evidence="1" key="1">
    <citation type="submission" date="2022-04" db="EMBL/GenBank/DDBJ databases">
        <title>Genome of the entomopathogenic fungus Entomophthora muscae.</title>
        <authorList>
            <person name="Elya C."/>
            <person name="Lovett B.R."/>
            <person name="Lee E."/>
            <person name="Macias A.M."/>
            <person name="Hajek A.E."/>
            <person name="De Bivort B.L."/>
            <person name="Kasson M.T."/>
            <person name="De Fine Licht H.H."/>
            <person name="Stajich J.E."/>
        </authorList>
    </citation>
    <scope>NUCLEOTIDE SEQUENCE</scope>
    <source>
        <strain evidence="1">Berkeley</strain>
    </source>
</reference>
<proteinExistence type="predicted"/>
<dbReference type="EMBL" id="QTSX02002347">
    <property type="protein sequence ID" value="KAJ9075937.1"/>
    <property type="molecule type" value="Genomic_DNA"/>
</dbReference>
<keyword evidence="2" id="KW-1185">Reference proteome</keyword>
<accession>A0ACC2TMW6</accession>
<gene>
    <name evidence="1" type="ORF">DSO57_1030925</name>
</gene>
<evidence type="ECO:0000313" key="2">
    <source>
        <dbReference type="Proteomes" id="UP001165960"/>
    </source>
</evidence>
<comment type="caution">
    <text evidence="1">The sequence shown here is derived from an EMBL/GenBank/DDBJ whole genome shotgun (WGS) entry which is preliminary data.</text>
</comment>
<sequence>MTATETTRVAQADISLPLQPVGPPFSGDPDRSLSPRVLLGPGLMRSPQYLLMQAYPLVKEAPLFLELREDIHSAGFSPFRALAYLDILAESLFLAMQH</sequence>
<dbReference type="Proteomes" id="UP001165960">
    <property type="component" value="Unassembled WGS sequence"/>
</dbReference>
<protein>
    <submittedName>
        <fullName evidence="1">Uncharacterized protein</fullName>
    </submittedName>
</protein>
<organism evidence="1 2">
    <name type="scientific">Entomophthora muscae</name>
    <dbReference type="NCBI Taxonomy" id="34485"/>
    <lineage>
        <taxon>Eukaryota</taxon>
        <taxon>Fungi</taxon>
        <taxon>Fungi incertae sedis</taxon>
        <taxon>Zoopagomycota</taxon>
        <taxon>Entomophthoromycotina</taxon>
        <taxon>Entomophthoromycetes</taxon>
        <taxon>Entomophthorales</taxon>
        <taxon>Entomophthoraceae</taxon>
        <taxon>Entomophthora</taxon>
    </lineage>
</organism>
<name>A0ACC2TMW6_9FUNG</name>